<proteinExistence type="predicted"/>
<dbReference type="EMBL" id="BMZC01000003">
    <property type="protein sequence ID" value="GGZ56395.1"/>
    <property type="molecule type" value="Genomic_DNA"/>
</dbReference>
<dbReference type="InterPro" id="IPR029063">
    <property type="entry name" value="SAM-dependent_MTases_sf"/>
</dbReference>
<reference evidence="1" key="2">
    <citation type="submission" date="2020-09" db="EMBL/GenBank/DDBJ databases">
        <authorList>
            <person name="Sun Q."/>
            <person name="Kim S."/>
        </authorList>
    </citation>
    <scope>NUCLEOTIDE SEQUENCE</scope>
    <source>
        <strain evidence="1">KCTC 32337</strain>
    </source>
</reference>
<dbReference type="SUPFAM" id="SSF53335">
    <property type="entry name" value="S-adenosyl-L-methionine-dependent methyltransferases"/>
    <property type="match status" value="1"/>
</dbReference>
<evidence type="ECO:0000313" key="1">
    <source>
        <dbReference type="EMBL" id="GGZ56395.1"/>
    </source>
</evidence>
<dbReference type="Gene3D" id="3.40.50.150">
    <property type="entry name" value="Vaccinia Virus protein VP39"/>
    <property type="match status" value="1"/>
</dbReference>
<dbReference type="Gene3D" id="3.40.50.720">
    <property type="entry name" value="NAD(P)-binding Rossmann-like Domain"/>
    <property type="match status" value="1"/>
</dbReference>
<gene>
    <name evidence="1" type="ORF">GCM10011274_13090</name>
</gene>
<sequence length="303" mass="34871">MKNILIYGTSNKALRELPAILMSYTLIGFVDSDIQKQRRKLFGLPIYHFNDIQNLDFELIIICSEFSLEIEQTLKSLGITNFINSDDISNVQENAAEIEDYRQRLREKVVNIIPKIPLSTKHIENCQMLTDRKKLLELLPKNGMVAELGVAAGCFSSDILNYNKPKQLHLIDIWGSDRYNEGLLDNIKKIFVQEISSKKVLIHRKLSHHAALDFPDEFFDWVYIDTTHSYAQTKLELELYAPKIKSGGIIAGHDYIMGNWGKSFKYGVIEAVHEFCATHNYEFKYLTMDLSENQSFAIKKIGK</sequence>
<evidence type="ECO:0000313" key="2">
    <source>
        <dbReference type="Proteomes" id="UP000622604"/>
    </source>
</evidence>
<accession>A0A8H9IAY5</accession>
<comment type="caution">
    <text evidence="1">The sequence shown here is derived from an EMBL/GenBank/DDBJ whole genome shotgun (WGS) entry which is preliminary data.</text>
</comment>
<evidence type="ECO:0008006" key="3">
    <source>
        <dbReference type="Google" id="ProtNLM"/>
    </source>
</evidence>
<name>A0A8H9IAY5_9ALTE</name>
<dbReference type="AlphaFoldDB" id="A0A8H9IAY5"/>
<dbReference type="Proteomes" id="UP000622604">
    <property type="component" value="Unassembled WGS sequence"/>
</dbReference>
<reference evidence="1" key="1">
    <citation type="journal article" date="2014" name="Int. J. Syst. Evol. Microbiol.">
        <title>Complete genome sequence of Corynebacterium casei LMG S-19264T (=DSM 44701T), isolated from a smear-ripened cheese.</title>
        <authorList>
            <consortium name="US DOE Joint Genome Institute (JGI-PGF)"/>
            <person name="Walter F."/>
            <person name="Albersmeier A."/>
            <person name="Kalinowski J."/>
            <person name="Ruckert C."/>
        </authorList>
    </citation>
    <scope>NUCLEOTIDE SEQUENCE</scope>
    <source>
        <strain evidence="1">KCTC 32337</strain>
    </source>
</reference>
<protein>
    <recommendedName>
        <fullName evidence="3">Class I SAM-dependent methyltransferase</fullName>
    </recommendedName>
</protein>
<dbReference type="Pfam" id="PF13578">
    <property type="entry name" value="Methyltransf_24"/>
    <property type="match status" value="1"/>
</dbReference>
<dbReference type="RefSeq" id="WP_229816466.1">
    <property type="nucleotide sequence ID" value="NZ_BMZC01000003.1"/>
</dbReference>
<organism evidence="1 2">
    <name type="scientific">Paraglaciecola chathamensis</name>
    <dbReference type="NCBI Taxonomy" id="368405"/>
    <lineage>
        <taxon>Bacteria</taxon>
        <taxon>Pseudomonadati</taxon>
        <taxon>Pseudomonadota</taxon>
        <taxon>Gammaproteobacteria</taxon>
        <taxon>Alteromonadales</taxon>
        <taxon>Alteromonadaceae</taxon>
        <taxon>Paraglaciecola</taxon>
    </lineage>
</organism>